<proteinExistence type="predicted"/>
<reference evidence="1 2" key="1">
    <citation type="submission" date="2020-07" db="EMBL/GenBank/DDBJ databases">
        <title>Sequencing the genomes of 1000 actinobacteria strains.</title>
        <authorList>
            <person name="Klenk H.-P."/>
        </authorList>
    </citation>
    <scope>NUCLEOTIDE SEQUENCE [LARGE SCALE GENOMIC DNA]</scope>
    <source>
        <strain evidence="1 2">DSM 45975</strain>
    </source>
</reference>
<dbReference type="EMBL" id="JACGWZ010000005">
    <property type="protein sequence ID" value="MBA8826402.1"/>
    <property type="molecule type" value="Genomic_DNA"/>
</dbReference>
<organism evidence="1 2">
    <name type="scientific">Halosaccharopolyspora lacisalsi</name>
    <dbReference type="NCBI Taxonomy" id="1000566"/>
    <lineage>
        <taxon>Bacteria</taxon>
        <taxon>Bacillati</taxon>
        <taxon>Actinomycetota</taxon>
        <taxon>Actinomycetes</taxon>
        <taxon>Pseudonocardiales</taxon>
        <taxon>Pseudonocardiaceae</taxon>
        <taxon>Halosaccharopolyspora</taxon>
    </lineage>
</organism>
<keyword evidence="2" id="KW-1185">Reference proteome</keyword>
<dbReference type="Proteomes" id="UP000569329">
    <property type="component" value="Unassembled WGS sequence"/>
</dbReference>
<comment type="caution">
    <text evidence="1">The sequence shown here is derived from an EMBL/GenBank/DDBJ whole genome shotgun (WGS) entry which is preliminary data.</text>
</comment>
<name>A0A839DWR0_9PSEU</name>
<accession>A0A839DWR0</accession>
<dbReference type="AlphaFoldDB" id="A0A839DWR0"/>
<protein>
    <submittedName>
        <fullName evidence="1">Uncharacterized protein</fullName>
    </submittedName>
</protein>
<dbReference type="RefSeq" id="WP_182545615.1">
    <property type="nucleotide sequence ID" value="NZ_JACGWZ010000005.1"/>
</dbReference>
<evidence type="ECO:0000313" key="1">
    <source>
        <dbReference type="EMBL" id="MBA8826402.1"/>
    </source>
</evidence>
<evidence type="ECO:0000313" key="2">
    <source>
        <dbReference type="Proteomes" id="UP000569329"/>
    </source>
</evidence>
<gene>
    <name evidence="1" type="ORF">FHX42_003778</name>
</gene>
<sequence>MIIESSVRVVRRVGAEAAGGSAELPGDGVLSAVALGAVLTQDDTT</sequence>